<dbReference type="OrthoDB" id="54749at2"/>
<feature type="compositionally biased region" description="Low complexity" evidence="1">
    <location>
        <begin position="445"/>
        <end position="464"/>
    </location>
</feature>
<dbReference type="RefSeq" id="WP_013615967.1">
    <property type="nucleotide sequence ID" value="NC_015162.1"/>
</dbReference>
<keyword evidence="3" id="KW-1185">Reference proteome</keyword>
<feature type="compositionally biased region" description="Polar residues" evidence="1">
    <location>
        <begin position="292"/>
        <end position="301"/>
    </location>
</feature>
<protein>
    <submittedName>
        <fullName evidence="2">Uncharacterized protein</fullName>
    </submittedName>
</protein>
<name>F0RQQ4_DEIPM</name>
<geneLocation type="plasmid" evidence="2 3">
    <name>pDEIPR02</name>
</geneLocation>
<sequence length="672" mass="66811">MSKLILDRDRIEGLRPELERLGFNTAELPDPNTPEWDTLVDQVSRADLVLGQELSNAPYDPDELASSELVEAQVKNARSKGGIREIAAPYLTRKSVNGDEVPNYPLFRNLAVGAAVLAFLGLAFYKPSPQEEVATVSSTTTTTTTTASGVQTEDGEVTAITGPGSGVARNPMFEDMVAGNAGRTETASGSAADDGEAGGPVPSATITPEPSDTVTVQTTPVTYPETASYPDAVSYPSTQVSAVEYGGTGAQGAQAAEPSAEDLAALEALLGGGEPASGGVTLTPGAGAASAKTGQTAQAGQTGLPESDVVLLPADLPAQSPPLLSPGGNAAAVKPTLSGSGAQGTGGQGTSGRSLSASGGAQASGEGGTGGSSGSSRGLLASASGQGEQGAQARGLQSVSSQGQQGEGAGQTARVGLISQGSQQAEAAAQGVVLKSVGQARQEQQGAVAGSGSSESVSQASAEQPQMVLASASSAGKGTMTAAFSSSRAALPKAGEQRPGALSYGVALVVAGNQGSGSAAGGQIPVYVRTADGVVWKGTASLDGAKRVQIMFDQALIQGEVHSIAADAYGRDGYPGIPANISTKAPTLAADILNGFGKGALAFGQAYLNGTQKTQTIGGTTTTTQETRPNFWVAAGSGVLTDAVRFPNTQGGLVAVAEIKPGTPISVVVRAQ</sequence>
<dbReference type="KEGG" id="dpt:Deipr_2496"/>
<dbReference type="AlphaFoldDB" id="F0RQQ4"/>
<keyword evidence="2" id="KW-0614">Plasmid</keyword>
<dbReference type="EMBL" id="CP002538">
    <property type="protein sequence ID" value="ADY27613.1"/>
    <property type="molecule type" value="Genomic_DNA"/>
</dbReference>
<evidence type="ECO:0000313" key="3">
    <source>
        <dbReference type="Proteomes" id="UP000007718"/>
    </source>
</evidence>
<feature type="region of interest" description="Disordered" evidence="1">
    <location>
        <begin position="275"/>
        <end position="302"/>
    </location>
</feature>
<gene>
    <name evidence="2" type="ordered locus">Deipr_2496</name>
</gene>
<feature type="compositionally biased region" description="Low complexity" evidence="1">
    <location>
        <begin position="351"/>
        <end position="364"/>
    </location>
</feature>
<feature type="compositionally biased region" description="Low complexity" evidence="1">
    <location>
        <begin position="374"/>
        <end position="386"/>
    </location>
</feature>
<dbReference type="Proteomes" id="UP000007718">
    <property type="component" value="Plasmid pDEIPR02"/>
</dbReference>
<feature type="compositionally biased region" description="Gly residues" evidence="1">
    <location>
        <begin position="341"/>
        <end position="350"/>
    </location>
</feature>
<accession>F0RQQ4</accession>
<feature type="region of interest" description="Disordered" evidence="1">
    <location>
        <begin position="181"/>
        <end position="215"/>
    </location>
</feature>
<organism evidence="2 3">
    <name type="scientific">Deinococcus proteolyticus (strain ATCC 35074 / DSM 20540 / JCM 6276 / NBRC 101906 / NCIMB 13154 / VKM Ac-1939 / CCM 2703 / MRP)</name>
    <dbReference type="NCBI Taxonomy" id="693977"/>
    <lineage>
        <taxon>Bacteria</taxon>
        <taxon>Thermotogati</taxon>
        <taxon>Deinococcota</taxon>
        <taxon>Deinococci</taxon>
        <taxon>Deinococcales</taxon>
        <taxon>Deinococcaceae</taxon>
        <taxon>Deinococcus</taxon>
    </lineage>
</organism>
<evidence type="ECO:0000313" key="2">
    <source>
        <dbReference type="EMBL" id="ADY27613.1"/>
    </source>
</evidence>
<dbReference type="HOGENOM" id="CLU_408675_0_0_0"/>
<evidence type="ECO:0000256" key="1">
    <source>
        <dbReference type="SAM" id="MobiDB-lite"/>
    </source>
</evidence>
<reference evidence="3" key="1">
    <citation type="submission" date="2011-02" db="EMBL/GenBank/DDBJ databases">
        <title>The complete sequence of plasmid2 of Deinococcus proteolyticus DSM 20540.</title>
        <authorList>
            <consortium name="US DOE Joint Genome Institute (JGI-PGF)"/>
            <person name="Lucas S."/>
            <person name="Copeland A."/>
            <person name="Lapidus A."/>
            <person name="Bruce D."/>
            <person name="Goodwin L."/>
            <person name="Pitluck S."/>
            <person name="Kyrpides N."/>
            <person name="Mavromatis K."/>
            <person name="Pagani I."/>
            <person name="Ivanova N."/>
            <person name="Ovchinnikova G."/>
            <person name="Zeytun A."/>
            <person name="Detter J.C."/>
            <person name="Han C."/>
            <person name="Land M."/>
            <person name="Hauser L."/>
            <person name="Markowitz V."/>
            <person name="Cheng J.-F."/>
            <person name="Hugenholtz P."/>
            <person name="Woyke T."/>
            <person name="Wu D."/>
            <person name="Pukall R."/>
            <person name="Steenblock K."/>
            <person name="Brambilla E."/>
            <person name="Klenk H.-P."/>
            <person name="Eisen J.A."/>
        </authorList>
    </citation>
    <scope>NUCLEOTIDE SEQUENCE [LARGE SCALE GENOMIC DNA]</scope>
    <source>
        <strain evidence="3">ATCC 35074 / DSM 20540 / JCM 6276 / NBRC 101906 / NCIMB 13154 / VKM Ac-1939 / CCM 2703 / MRP</strain>
        <plasmid evidence="3">Plasmid pDEIPR02</plasmid>
    </source>
</reference>
<proteinExistence type="predicted"/>
<feature type="region of interest" description="Disordered" evidence="1">
    <location>
        <begin position="316"/>
        <end position="412"/>
    </location>
</feature>
<feature type="region of interest" description="Disordered" evidence="1">
    <location>
        <begin position="445"/>
        <end position="472"/>
    </location>
</feature>
<feature type="compositionally biased region" description="Low complexity" evidence="1">
    <location>
        <begin position="395"/>
        <end position="404"/>
    </location>
</feature>
<reference evidence="2 3" key="2">
    <citation type="journal article" date="2012" name="Stand. Genomic Sci.">
        <title>Complete genome sequence of the orange-red pigmented, radioresistant Deinococcus proteolyticus type strain (MRP(T)).</title>
        <authorList>
            <person name="Copeland A."/>
            <person name="Zeytun A."/>
            <person name="Yassawong M."/>
            <person name="Nolan M."/>
            <person name="Lucas S."/>
            <person name="Hammon N."/>
            <person name="Deshpande S."/>
            <person name="Cheng J.F."/>
            <person name="Han C."/>
            <person name="Tapia R."/>
            <person name="Goodwin L.A."/>
            <person name="Pitluck S."/>
            <person name="Mavromatis K."/>
            <person name="Liolios K."/>
            <person name="Pagani I."/>
            <person name="Ivanova N."/>
            <person name="Mikhailova N."/>
            <person name="Pati A."/>
            <person name="Chen A."/>
            <person name="Palaniappan K."/>
            <person name="Land M."/>
            <person name="Hauser L."/>
            <person name="Jeffries C.D."/>
            <person name="Brambilla E.M."/>
            <person name="Rohde M."/>
            <person name="Sikorski J."/>
            <person name="Pukall R."/>
            <person name="Goker M."/>
            <person name="Detter J.C."/>
            <person name="Woyke T."/>
            <person name="Bristow J."/>
            <person name="Eisen J.A."/>
            <person name="Markowitz V."/>
            <person name="Hugenholtz P."/>
            <person name="Kyrpides N.C."/>
            <person name="Klenk H.P."/>
            <person name="Lapidus A."/>
        </authorList>
    </citation>
    <scope>NUCLEOTIDE SEQUENCE [LARGE SCALE GENOMIC DNA]</scope>
    <source>
        <strain evidence="3">ATCC 35074 / DSM 20540 / JCM 6276 / NBRC 101906 / NCIMB 13154 / VKM Ac-1939 / CCM 2703 / MRP</strain>
        <plasmid evidence="3">Plasmid pDEIPR02</plasmid>
    </source>
</reference>